<keyword evidence="4" id="KW-1185">Reference proteome</keyword>
<dbReference type="SUPFAM" id="SSF52540">
    <property type="entry name" value="P-loop containing nucleoside triphosphate hydrolases"/>
    <property type="match status" value="1"/>
</dbReference>
<dbReference type="InterPro" id="IPR005225">
    <property type="entry name" value="Small_GTP-bd"/>
</dbReference>
<accession>A0A7M5XB15</accession>
<dbReference type="Gene3D" id="3.40.50.300">
    <property type="entry name" value="P-loop containing nucleotide triphosphate hydrolases"/>
    <property type="match status" value="1"/>
</dbReference>
<evidence type="ECO:0008006" key="5">
    <source>
        <dbReference type="Google" id="ProtNLM"/>
    </source>
</evidence>
<dbReference type="NCBIfam" id="TIGR00231">
    <property type="entry name" value="small_GTP"/>
    <property type="match status" value="1"/>
</dbReference>
<proteinExistence type="inferred from homology"/>
<name>A0A7M5XB15_9CNID</name>
<dbReference type="Pfam" id="PF00071">
    <property type="entry name" value="Ras"/>
    <property type="match status" value="1"/>
</dbReference>
<dbReference type="EnsemblMetazoa" id="CLYHEMT020426.1">
    <property type="protein sequence ID" value="CLYHEMP020426.1"/>
    <property type="gene ID" value="CLYHEMG020426"/>
</dbReference>
<evidence type="ECO:0000256" key="2">
    <source>
        <dbReference type="ARBA" id="ARBA00022741"/>
    </source>
</evidence>
<dbReference type="GO" id="GO:0005525">
    <property type="term" value="F:GTP binding"/>
    <property type="evidence" value="ECO:0007669"/>
    <property type="project" value="InterPro"/>
</dbReference>
<comment type="similarity">
    <text evidence="1">Belongs to the small GTPase superfamily. Rab family.</text>
</comment>
<evidence type="ECO:0000313" key="4">
    <source>
        <dbReference type="Proteomes" id="UP000594262"/>
    </source>
</evidence>
<dbReference type="GO" id="GO:0003924">
    <property type="term" value="F:GTPase activity"/>
    <property type="evidence" value="ECO:0007669"/>
    <property type="project" value="InterPro"/>
</dbReference>
<keyword evidence="2" id="KW-0547">Nucleotide-binding</keyword>
<sequence>MKEMYKKPPIKVDIKVVLLGRYFCGKTSLIQRFIYGTFEDRYSNTIGAAFSGKTITVNGKSVEVAIWDTVGDEKYESLSRMYYRNAKAAVLCYDLTDSKSWDRAKFWVDEVRKNEEDCKIYLCGTKLDLIANQERAVDFRDVSKYAQSIGAKEFETSSKSGENIDEVFQTIVSDYLEHNKDMLEGQNEDITIQLAPTSNDGIRNAFARFQQKCCM</sequence>
<reference evidence="3" key="1">
    <citation type="submission" date="2021-01" db="UniProtKB">
        <authorList>
            <consortium name="EnsemblMetazoa"/>
        </authorList>
    </citation>
    <scope>IDENTIFICATION</scope>
</reference>
<dbReference type="InterPro" id="IPR001806">
    <property type="entry name" value="Small_GTPase"/>
</dbReference>
<dbReference type="InterPro" id="IPR027417">
    <property type="entry name" value="P-loop_NTPase"/>
</dbReference>
<dbReference type="FunFam" id="3.40.50.300:FF:001204">
    <property type="entry name" value="Small GTP-binding protein, putative"/>
    <property type="match status" value="1"/>
</dbReference>
<evidence type="ECO:0000256" key="1">
    <source>
        <dbReference type="ARBA" id="ARBA00006270"/>
    </source>
</evidence>
<dbReference type="PANTHER" id="PTHR47978">
    <property type="match status" value="1"/>
</dbReference>
<dbReference type="PRINTS" id="PR00449">
    <property type="entry name" value="RASTRNSFRMNG"/>
</dbReference>
<evidence type="ECO:0000313" key="3">
    <source>
        <dbReference type="EnsemblMetazoa" id="CLYHEMP020426.1"/>
    </source>
</evidence>
<organism evidence="3 4">
    <name type="scientific">Clytia hemisphaerica</name>
    <dbReference type="NCBI Taxonomy" id="252671"/>
    <lineage>
        <taxon>Eukaryota</taxon>
        <taxon>Metazoa</taxon>
        <taxon>Cnidaria</taxon>
        <taxon>Hydrozoa</taxon>
        <taxon>Hydroidolina</taxon>
        <taxon>Leptothecata</taxon>
        <taxon>Obeliida</taxon>
        <taxon>Clytiidae</taxon>
        <taxon>Clytia</taxon>
    </lineage>
</organism>
<dbReference type="GeneID" id="136822488"/>
<protein>
    <recommendedName>
        <fullName evidence="5">Ras-related protein Rab-24</fullName>
    </recommendedName>
</protein>
<dbReference type="SMART" id="SM00174">
    <property type="entry name" value="RHO"/>
    <property type="match status" value="1"/>
</dbReference>
<dbReference type="PROSITE" id="PS51420">
    <property type="entry name" value="RHO"/>
    <property type="match status" value="1"/>
</dbReference>
<dbReference type="AlphaFoldDB" id="A0A7M5XB15"/>
<dbReference type="PROSITE" id="PS51421">
    <property type="entry name" value="RAS"/>
    <property type="match status" value="1"/>
</dbReference>
<dbReference type="RefSeq" id="XP_066934855.1">
    <property type="nucleotide sequence ID" value="XM_067078754.1"/>
</dbReference>
<dbReference type="SMART" id="SM00176">
    <property type="entry name" value="RAN"/>
    <property type="match status" value="1"/>
</dbReference>
<dbReference type="SMART" id="SM00173">
    <property type="entry name" value="RAS"/>
    <property type="match status" value="1"/>
</dbReference>
<dbReference type="Proteomes" id="UP000594262">
    <property type="component" value="Unplaced"/>
</dbReference>
<dbReference type="OrthoDB" id="25896at2759"/>
<dbReference type="SMART" id="SM00175">
    <property type="entry name" value="RAB"/>
    <property type="match status" value="1"/>
</dbReference>
<dbReference type="PROSITE" id="PS51419">
    <property type="entry name" value="RAB"/>
    <property type="match status" value="1"/>
</dbReference>